<sequence length="82" mass="9482">MKSRTFHRVPPPRVLPKIMFAAPLDESRLEASRICTRDRRYLRAHASLHRFISVCQQELSSCAAADTRTSSRWLARKSSGRR</sequence>
<protein>
    <submittedName>
        <fullName evidence="1">Uncharacterized protein</fullName>
    </submittedName>
</protein>
<organism evidence="1 2">
    <name type="scientific">Steinernema carpocapsae</name>
    <name type="common">Entomopathogenic nematode</name>
    <dbReference type="NCBI Taxonomy" id="34508"/>
    <lineage>
        <taxon>Eukaryota</taxon>
        <taxon>Metazoa</taxon>
        <taxon>Ecdysozoa</taxon>
        <taxon>Nematoda</taxon>
        <taxon>Chromadorea</taxon>
        <taxon>Rhabditida</taxon>
        <taxon>Tylenchina</taxon>
        <taxon>Panagrolaimomorpha</taxon>
        <taxon>Strongyloidoidea</taxon>
        <taxon>Steinernematidae</taxon>
        <taxon>Steinernema</taxon>
    </lineage>
</organism>
<evidence type="ECO:0000313" key="1">
    <source>
        <dbReference type="EMBL" id="TKR67654.1"/>
    </source>
</evidence>
<evidence type="ECO:0000313" key="2">
    <source>
        <dbReference type="Proteomes" id="UP000298663"/>
    </source>
</evidence>
<comment type="caution">
    <text evidence="1">The sequence shown here is derived from an EMBL/GenBank/DDBJ whole genome shotgun (WGS) entry which is preliminary data.</text>
</comment>
<accession>A0A4U5MEQ5</accession>
<name>A0A4U5MEQ5_STECR</name>
<reference evidence="1 2" key="1">
    <citation type="journal article" date="2015" name="Genome Biol.">
        <title>Comparative genomics of Steinernema reveals deeply conserved gene regulatory networks.</title>
        <authorList>
            <person name="Dillman A.R."/>
            <person name="Macchietto M."/>
            <person name="Porter C.F."/>
            <person name="Rogers A."/>
            <person name="Williams B."/>
            <person name="Antoshechkin I."/>
            <person name="Lee M.M."/>
            <person name="Goodwin Z."/>
            <person name="Lu X."/>
            <person name="Lewis E.E."/>
            <person name="Goodrich-Blair H."/>
            <person name="Stock S.P."/>
            <person name="Adams B.J."/>
            <person name="Sternberg P.W."/>
            <person name="Mortazavi A."/>
        </authorList>
    </citation>
    <scope>NUCLEOTIDE SEQUENCE [LARGE SCALE GENOMIC DNA]</scope>
    <source>
        <strain evidence="1 2">ALL</strain>
    </source>
</reference>
<dbReference type="Proteomes" id="UP000298663">
    <property type="component" value="Unassembled WGS sequence"/>
</dbReference>
<dbReference type="AlphaFoldDB" id="A0A4U5MEQ5"/>
<proteinExistence type="predicted"/>
<dbReference type="EMBL" id="AZBU02000008">
    <property type="protein sequence ID" value="TKR67654.1"/>
    <property type="molecule type" value="Genomic_DNA"/>
</dbReference>
<keyword evidence="2" id="KW-1185">Reference proteome</keyword>
<reference evidence="1 2" key="2">
    <citation type="journal article" date="2019" name="G3 (Bethesda)">
        <title>Hybrid Assembly of the Genome of the Entomopathogenic Nematode Steinernema carpocapsae Identifies the X-Chromosome.</title>
        <authorList>
            <person name="Serra L."/>
            <person name="Macchietto M."/>
            <person name="Macias-Munoz A."/>
            <person name="McGill C.J."/>
            <person name="Rodriguez I.M."/>
            <person name="Rodriguez B."/>
            <person name="Murad R."/>
            <person name="Mortazavi A."/>
        </authorList>
    </citation>
    <scope>NUCLEOTIDE SEQUENCE [LARGE SCALE GENOMIC DNA]</scope>
    <source>
        <strain evidence="1 2">ALL</strain>
    </source>
</reference>
<gene>
    <name evidence="1" type="ORF">L596_023772</name>
</gene>